<dbReference type="PANTHER" id="PTHR12684:SF2">
    <property type="entry name" value="TRNA 2'-PHOSPHOTRANSFERASE 1"/>
    <property type="match status" value="1"/>
</dbReference>
<gene>
    <name evidence="5" type="ORF">HK099_007404</name>
</gene>
<comment type="function">
    <text evidence="1">Catalyzes the last step of tRNA splicing, the transfer of the splice junction 2'-phosphate from ligated tRNA to NAD to produce ADP-ribose 1''-2'' cyclic phosphate.</text>
</comment>
<evidence type="ECO:0000256" key="2">
    <source>
        <dbReference type="ARBA" id="ARBA00012007"/>
    </source>
</evidence>
<dbReference type="GO" id="GO:0000215">
    <property type="term" value="F:tRNA 2'-phosphotransferase activity"/>
    <property type="evidence" value="ECO:0007669"/>
    <property type="project" value="UniProtKB-EC"/>
</dbReference>
<evidence type="ECO:0000313" key="5">
    <source>
        <dbReference type="EMBL" id="KAJ3213414.1"/>
    </source>
</evidence>
<comment type="caution">
    <text evidence="5">The sequence shown here is derived from an EMBL/GenBank/DDBJ whole genome shotgun (WGS) entry which is preliminary data.</text>
</comment>
<comment type="catalytic activity">
    <reaction evidence="3">
        <text>2'-phospho-[ligated tRNA] + NAD(+) = mature tRNA + ADP-alpha-D-ribose 1'',2''-cyclic phosphate + nicotinamide</text>
        <dbReference type="Rhea" id="RHEA:23324"/>
        <dbReference type="Rhea" id="RHEA-COMP:11106"/>
        <dbReference type="Rhea" id="RHEA-COMP:11107"/>
        <dbReference type="ChEBI" id="CHEBI:17154"/>
        <dbReference type="ChEBI" id="CHEBI:57540"/>
        <dbReference type="ChEBI" id="CHEBI:76596"/>
        <dbReference type="ChEBI" id="CHEBI:82883"/>
        <dbReference type="ChEBI" id="CHEBI:85027"/>
        <dbReference type="EC" id="2.7.1.160"/>
    </reaction>
</comment>
<sequence>MESGQNRSLIQFSKTLSYILRHGAAAENLQIRKDGYLALDELKKLKKLKGKTLDDFKEVVENDNKQRYNLIMENDVWYIRANQGHSITSIEVEMKEIVLPEDLPTVLAMKDGIKFFLSKNNVVLSPGDENGFIGVKYFKSVLKKVGSGFIEILYISGENVKKNALNDEKTEDDKPTSITQLLKRKKKLEKKILEMDSLQKKVESGEIELANLEVNQRAKLENIADVKDKITKLELGIHSIGINLMQHISFSTKFTGEIGKITHPKILITQTLQRQFKL</sequence>
<keyword evidence="4" id="KW-0175">Coiled coil</keyword>
<dbReference type="InterPro" id="IPR002745">
    <property type="entry name" value="Ptrans_KptA/Tpt1"/>
</dbReference>
<accession>A0AAD5TWY6</accession>
<reference evidence="5" key="1">
    <citation type="submission" date="2020-05" db="EMBL/GenBank/DDBJ databases">
        <title>Phylogenomic resolution of chytrid fungi.</title>
        <authorList>
            <person name="Stajich J.E."/>
            <person name="Amses K."/>
            <person name="Simmons R."/>
            <person name="Seto K."/>
            <person name="Myers J."/>
            <person name="Bonds A."/>
            <person name="Quandt C.A."/>
            <person name="Barry K."/>
            <person name="Liu P."/>
            <person name="Grigoriev I."/>
            <person name="Longcore J.E."/>
            <person name="James T.Y."/>
        </authorList>
    </citation>
    <scope>NUCLEOTIDE SEQUENCE</scope>
    <source>
        <strain evidence="5">JEL0476</strain>
    </source>
</reference>
<dbReference type="Pfam" id="PF01885">
    <property type="entry name" value="PTS_2-RNA"/>
    <property type="match status" value="1"/>
</dbReference>
<evidence type="ECO:0000256" key="4">
    <source>
        <dbReference type="SAM" id="Coils"/>
    </source>
</evidence>
<dbReference type="EMBL" id="JADGJW010000713">
    <property type="protein sequence ID" value="KAJ3213414.1"/>
    <property type="molecule type" value="Genomic_DNA"/>
</dbReference>
<dbReference type="GO" id="GO:0006388">
    <property type="term" value="P:tRNA splicing, via endonucleolytic cleavage and ligation"/>
    <property type="evidence" value="ECO:0007669"/>
    <property type="project" value="TreeGrafter"/>
</dbReference>
<protein>
    <recommendedName>
        <fullName evidence="2">2'-phosphotransferase</fullName>
        <ecNumber evidence="2">2.7.1.160</ecNumber>
    </recommendedName>
</protein>
<organism evidence="5 6">
    <name type="scientific">Clydaea vesicula</name>
    <dbReference type="NCBI Taxonomy" id="447962"/>
    <lineage>
        <taxon>Eukaryota</taxon>
        <taxon>Fungi</taxon>
        <taxon>Fungi incertae sedis</taxon>
        <taxon>Chytridiomycota</taxon>
        <taxon>Chytridiomycota incertae sedis</taxon>
        <taxon>Chytridiomycetes</taxon>
        <taxon>Lobulomycetales</taxon>
        <taxon>Lobulomycetaceae</taxon>
        <taxon>Clydaea</taxon>
    </lineage>
</organism>
<dbReference type="AlphaFoldDB" id="A0AAD5TWY6"/>
<feature type="coiled-coil region" evidence="4">
    <location>
        <begin position="178"/>
        <end position="229"/>
    </location>
</feature>
<dbReference type="EC" id="2.7.1.160" evidence="2"/>
<dbReference type="Proteomes" id="UP001211065">
    <property type="component" value="Unassembled WGS sequence"/>
</dbReference>
<dbReference type="PANTHER" id="PTHR12684">
    <property type="entry name" value="PUTATIVE PHOSPHOTRANSFERASE"/>
    <property type="match status" value="1"/>
</dbReference>
<evidence type="ECO:0000313" key="6">
    <source>
        <dbReference type="Proteomes" id="UP001211065"/>
    </source>
</evidence>
<dbReference type="InterPro" id="IPR042080">
    <property type="entry name" value="RNA_2'-PTrans_N"/>
</dbReference>
<evidence type="ECO:0000256" key="1">
    <source>
        <dbReference type="ARBA" id="ARBA00003343"/>
    </source>
</evidence>
<name>A0AAD5TWY6_9FUNG</name>
<evidence type="ECO:0000256" key="3">
    <source>
        <dbReference type="ARBA" id="ARBA00047949"/>
    </source>
</evidence>
<keyword evidence="6" id="KW-1185">Reference proteome</keyword>
<dbReference type="Gene3D" id="1.10.10.970">
    <property type="entry name" value="RNA 2'-phosphotransferase, Tpt1/KptA family, N-terminal domain"/>
    <property type="match status" value="1"/>
</dbReference>
<proteinExistence type="predicted"/>
<dbReference type="SUPFAM" id="SSF56399">
    <property type="entry name" value="ADP-ribosylation"/>
    <property type="match status" value="1"/>
</dbReference>